<feature type="region of interest" description="Disordered" evidence="1">
    <location>
        <begin position="84"/>
        <end position="124"/>
    </location>
</feature>
<protein>
    <submittedName>
        <fullName evidence="2">Uncharacterized protein</fullName>
    </submittedName>
</protein>
<feature type="region of interest" description="Disordered" evidence="1">
    <location>
        <begin position="306"/>
        <end position="367"/>
    </location>
</feature>
<proteinExistence type="predicted"/>
<evidence type="ECO:0000313" key="2">
    <source>
        <dbReference type="EMBL" id="THH04807.1"/>
    </source>
</evidence>
<reference evidence="2 3" key="1">
    <citation type="submission" date="2019-02" db="EMBL/GenBank/DDBJ databases">
        <title>Genome sequencing of the rare red list fungi Phellinidium pouzarii.</title>
        <authorList>
            <person name="Buettner E."/>
            <person name="Kellner H."/>
        </authorList>
    </citation>
    <scope>NUCLEOTIDE SEQUENCE [LARGE SCALE GENOMIC DNA]</scope>
    <source>
        <strain evidence="2 3">DSM 108285</strain>
    </source>
</reference>
<gene>
    <name evidence="2" type="ORF">EW145_g5252</name>
</gene>
<feature type="compositionally biased region" description="Basic and acidic residues" evidence="1">
    <location>
        <begin position="326"/>
        <end position="344"/>
    </location>
</feature>
<feature type="compositionally biased region" description="Polar residues" evidence="1">
    <location>
        <begin position="306"/>
        <end position="316"/>
    </location>
</feature>
<dbReference type="AlphaFoldDB" id="A0A4S4L165"/>
<feature type="compositionally biased region" description="Low complexity" evidence="1">
    <location>
        <begin position="208"/>
        <end position="227"/>
    </location>
</feature>
<evidence type="ECO:0000313" key="3">
    <source>
        <dbReference type="Proteomes" id="UP000308199"/>
    </source>
</evidence>
<evidence type="ECO:0000256" key="1">
    <source>
        <dbReference type="SAM" id="MobiDB-lite"/>
    </source>
</evidence>
<feature type="region of interest" description="Disordered" evidence="1">
    <location>
        <begin position="270"/>
        <end position="294"/>
    </location>
</feature>
<comment type="caution">
    <text evidence="2">The sequence shown here is derived from an EMBL/GenBank/DDBJ whole genome shotgun (WGS) entry which is preliminary data.</text>
</comment>
<name>A0A4S4L165_9AGAM</name>
<accession>A0A4S4L165</accession>
<sequence>MQVLPTSHPHHTNADSGAELNKIATAYSYIVHLYRPRINQYDEMQLDHSTSFQKILKASISIEQPRISSPAHEWAAGTADALANASPSEHGTAHMTTPGLGEEQPTPPASTPQSNIPGAFPTEPHDAVDHLANAALTKEFDVNEHWETVKQYVPAHADVQRAVGSVGETARDYLPERMVNTLGLPVGTTDTAAVDSKLRPTQYEEKSSSSVDNASTTAVATSTRSNSLQTKFSDGNEDMSTQLLNSGNGPAVAGIATSIDTNPYELSVSKTPTRFPLPESHTEVPSPPHSSTHVSPAQLMLLIPPLSQNPSASSANDFPLPNSRSKGGDVDDKSDSESDVERIGGGKKGSRTRRMVEKVKDKLHRNH</sequence>
<dbReference type="EMBL" id="SGPK01000310">
    <property type="protein sequence ID" value="THH04807.1"/>
    <property type="molecule type" value="Genomic_DNA"/>
</dbReference>
<organism evidence="2 3">
    <name type="scientific">Phellinidium pouzarii</name>
    <dbReference type="NCBI Taxonomy" id="167371"/>
    <lineage>
        <taxon>Eukaryota</taxon>
        <taxon>Fungi</taxon>
        <taxon>Dikarya</taxon>
        <taxon>Basidiomycota</taxon>
        <taxon>Agaricomycotina</taxon>
        <taxon>Agaricomycetes</taxon>
        <taxon>Hymenochaetales</taxon>
        <taxon>Hymenochaetaceae</taxon>
        <taxon>Phellinidium</taxon>
    </lineage>
</organism>
<feature type="compositionally biased region" description="Polar residues" evidence="1">
    <location>
        <begin position="228"/>
        <end position="240"/>
    </location>
</feature>
<feature type="region of interest" description="Disordered" evidence="1">
    <location>
        <begin position="200"/>
        <end position="240"/>
    </location>
</feature>
<dbReference type="Proteomes" id="UP000308199">
    <property type="component" value="Unassembled WGS sequence"/>
</dbReference>
<keyword evidence="3" id="KW-1185">Reference proteome</keyword>
<dbReference type="OrthoDB" id="3268823at2759"/>